<dbReference type="SUPFAM" id="SSF47413">
    <property type="entry name" value="lambda repressor-like DNA-binding domains"/>
    <property type="match status" value="1"/>
</dbReference>
<evidence type="ECO:0000256" key="3">
    <source>
        <dbReference type="ARBA" id="ARBA00023163"/>
    </source>
</evidence>
<evidence type="ECO:0000313" key="6">
    <source>
        <dbReference type="Proteomes" id="UP000244223"/>
    </source>
</evidence>
<feature type="domain" description="HTH cro/C1-type" evidence="4">
    <location>
        <begin position="72"/>
        <end position="125"/>
    </location>
</feature>
<keyword evidence="3" id="KW-0804">Transcription</keyword>
<dbReference type="EMBL" id="QAON01000021">
    <property type="protein sequence ID" value="PTQ87188.1"/>
    <property type="molecule type" value="Genomic_DNA"/>
</dbReference>
<dbReference type="CDD" id="cd00093">
    <property type="entry name" value="HTH_XRE"/>
    <property type="match status" value="1"/>
</dbReference>
<reference evidence="5 6" key="1">
    <citation type="submission" date="2018-04" db="EMBL/GenBank/DDBJ databases">
        <title>Genomic Encyclopedia of Archaeal and Bacterial Type Strains, Phase II (KMG-II): from individual species to whole genera.</title>
        <authorList>
            <person name="Goeker M."/>
        </authorList>
    </citation>
    <scope>NUCLEOTIDE SEQUENCE [LARGE SCALE GENOMIC DNA]</scope>
    <source>
        <strain evidence="5 6">DSM 5822</strain>
    </source>
</reference>
<dbReference type="Proteomes" id="UP000244223">
    <property type="component" value="Unassembled WGS sequence"/>
</dbReference>
<dbReference type="InterPro" id="IPR052359">
    <property type="entry name" value="HTH-type_reg/antitoxin"/>
</dbReference>
<accession>A0A2T5ITP7</accession>
<dbReference type="InterPro" id="IPR010982">
    <property type="entry name" value="Lambda_DNA-bd_dom_sf"/>
</dbReference>
<dbReference type="Gene3D" id="1.10.260.40">
    <property type="entry name" value="lambda repressor-like DNA-binding domains"/>
    <property type="match status" value="1"/>
</dbReference>
<gene>
    <name evidence="5" type="ORF">C8N29_12123</name>
</gene>
<keyword evidence="1" id="KW-0805">Transcription regulation</keyword>
<sequence length="129" mass="14218">MSKLCVSCGSDHMQHESRNLTFTYKDQHVVVEAVEGCYCPDCGAAYLEDNGRYAESCATLVRHTTVAEAALIRETRKKLGLTQREAGELFGGGVSAFSEYERGKTQPHKATLLLLRLLNAHPESVRCKG</sequence>
<dbReference type="Pfam" id="PF15731">
    <property type="entry name" value="MqsA_antitoxin"/>
    <property type="match status" value="1"/>
</dbReference>
<dbReference type="InterPro" id="IPR001387">
    <property type="entry name" value="Cro/C1-type_HTH"/>
</dbReference>
<dbReference type="PROSITE" id="PS50943">
    <property type="entry name" value="HTH_CROC1"/>
    <property type="match status" value="1"/>
</dbReference>
<evidence type="ECO:0000313" key="5">
    <source>
        <dbReference type="EMBL" id="PTQ87188.1"/>
    </source>
</evidence>
<dbReference type="InterPro" id="IPR032758">
    <property type="entry name" value="MqsA/HigA-2"/>
</dbReference>
<dbReference type="OrthoDB" id="7349669at2"/>
<dbReference type="NCBIfam" id="TIGR03831">
    <property type="entry name" value="YgiT_finger"/>
    <property type="match status" value="1"/>
</dbReference>
<dbReference type="PANTHER" id="PTHR36511:SF4">
    <property type="entry name" value="ANTITOXIN MQSA"/>
    <property type="match status" value="1"/>
</dbReference>
<comment type="caution">
    <text evidence="5">The sequence shown here is derived from an EMBL/GenBank/DDBJ whole genome shotgun (WGS) entry which is preliminary data.</text>
</comment>
<dbReference type="AlphaFoldDB" id="A0A2T5ITP7"/>
<keyword evidence="2" id="KW-0238">DNA-binding</keyword>
<dbReference type="RefSeq" id="WP_107866870.1">
    <property type="nucleotide sequence ID" value="NZ_QAON01000021.1"/>
</dbReference>
<proteinExistence type="predicted"/>
<dbReference type="NCBIfam" id="TIGR03830">
    <property type="entry name" value="CxxCG_CxxCG_HTH"/>
    <property type="match status" value="1"/>
</dbReference>
<dbReference type="SMART" id="SM00530">
    <property type="entry name" value="HTH_XRE"/>
    <property type="match status" value="1"/>
</dbReference>
<name>A0A2T5ITP7_9GAMM</name>
<keyword evidence="6" id="KW-1185">Reference proteome</keyword>
<evidence type="ECO:0000256" key="2">
    <source>
        <dbReference type="ARBA" id="ARBA00023125"/>
    </source>
</evidence>
<evidence type="ECO:0000256" key="1">
    <source>
        <dbReference type="ARBA" id="ARBA00023015"/>
    </source>
</evidence>
<protein>
    <submittedName>
        <fullName evidence="5">HTH-type transcriptional regulator/antitoxin MqsA</fullName>
    </submittedName>
</protein>
<dbReference type="InterPro" id="IPR022452">
    <property type="entry name" value="MqsA"/>
</dbReference>
<dbReference type="PANTHER" id="PTHR36511">
    <property type="entry name" value="MERR FAMILY BACTERIAL REGULATORY PROTEIN"/>
    <property type="match status" value="1"/>
</dbReference>
<evidence type="ECO:0000259" key="4">
    <source>
        <dbReference type="PROSITE" id="PS50943"/>
    </source>
</evidence>
<dbReference type="Gene3D" id="3.10.20.860">
    <property type="match status" value="1"/>
</dbReference>
<organism evidence="5 6">
    <name type="scientific">Agitococcus lubricus</name>
    <dbReference type="NCBI Taxonomy" id="1077255"/>
    <lineage>
        <taxon>Bacteria</taxon>
        <taxon>Pseudomonadati</taxon>
        <taxon>Pseudomonadota</taxon>
        <taxon>Gammaproteobacteria</taxon>
        <taxon>Moraxellales</taxon>
        <taxon>Moraxellaceae</taxon>
        <taxon>Agitococcus</taxon>
    </lineage>
</organism>
<dbReference type="GO" id="GO:0003677">
    <property type="term" value="F:DNA binding"/>
    <property type="evidence" value="ECO:0007669"/>
    <property type="project" value="UniProtKB-KW"/>
</dbReference>
<dbReference type="InterPro" id="IPR022453">
    <property type="entry name" value="Znf_MqsA-type"/>
</dbReference>